<reference evidence="1" key="1">
    <citation type="submission" date="2020-05" db="EMBL/GenBank/DDBJ databases">
        <title>Large-scale comparative analyses of tick genomes elucidate their genetic diversity and vector capacities.</title>
        <authorList>
            <person name="Jia N."/>
            <person name="Wang J."/>
            <person name="Shi W."/>
            <person name="Du L."/>
            <person name="Sun Y."/>
            <person name="Zhan W."/>
            <person name="Jiang J."/>
            <person name="Wang Q."/>
            <person name="Zhang B."/>
            <person name="Ji P."/>
            <person name="Sakyi L.B."/>
            <person name="Cui X."/>
            <person name="Yuan T."/>
            <person name="Jiang B."/>
            <person name="Yang W."/>
            <person name="Lam T.T.-Y."/>
            <person name="Chang Q."/>
            <person name="Ding S."/>
            <person name="Wang X."/>
            <person name="Zhu J."/>
            <person name="Ruan X."/>
            <person name="Zhao L."/>
            <person name="Wei J."/>
            <person name="Que T."/>
            <person name="Du C."/>
            <person name="Cheng J."/>
            <person name="Dai P."/>
            <person name="Han X."/>
            <person name="Huang E."/>
            <person name="Gao Y."/>
            <person name="Liu J."/>
            <person name="Shao H."/>
            <person name="Ye R."/>
            <person name="Li L."/>
            <person name="Wei W."/>
            <person name="Wang X."/>
            <person name="Wang C."/>
            <person name="Yang T."/>
            <person name="Huo Q."/>
            <person name="Li W."/>
            <person name="Guo W."/>
            <person name="Chen H."/>
            <person name="Zhou L."/>
            <person name="Ni X."/>
            <person name="Tian J."/>
            <person name="Zhou Y."/>
            <person name="Sheng Y."/>
            <person name="Liu T."/>
            <person name="Pan Y."/>
            <person name="Xia L."/>
            <person name="Li J."/>
            <person name="Zhao F."/>
            <person name="Cao W."/>
        </authorList>
    </citation>
    <scope>NUCLEOTIDE SEQUENCE</scope>
    <source>
        <strain evidence="1">Dsil-2018</strain>
    </source>
</reference>
<keyword evidence="2" id="KW-1185">Reference proteome</keyword>
<evidence type="ECO:0000313" key="1">
    <source>
        <dbReference type="EMBL" id="KAH7937894.1"/>
    </source>
</evidence>
<proteinExistence type="predicted"/>
<protein>
    <submittedName>
        <fullName evidence="1">Uncharacterized protein</fullName>
    </submittedName>
</protein>
<gene>
    <name evidence="1" type="ORF">HPB49_017244</name>
</gene>
<evidence type="ECO:0000313" key="2">
    <source>
        <dbReference type="Proteomes" id="UP000821865"/>
    </source>
</evidence>
<accession>A0ACB8CAK4</accession>
<organism evidence="1 2">
    <name type="scientific">Dermacentor silvarum</name>
    <name type="common">Tick</name>
    <dbReference type="NCBI Taxonomy" id="543639"/>
    <lineage>
        <taxon>Eukaryota</taxon>
        <taxon>Metazoa</taxon>
        <taxon>Ecdysozoa</taxon>
        <taxon>Arthropoda</taxon>
        <taxon>Chelicerata</taxon>
        <taxon>Arachnida</taxon>
        <taxon>Acari</taxon>
        <taxon>Parasitiformes</taxon>
        <taxon>Ixodida</taxon>
        <taxon>Ixodoidea</taxon>
        <taxon>Ixodidae</taxon>
        <taxon>Rhipicephalinae</taxon>
        <taxon>Dermacentor</taxon>
    </lineage>
</organism>
<dbReference type="EMBL" id="CM023477">
    <property type="protein sequence ID" value="KAH7937894.1"/>
    <property type="molecule type" value="Genomic_DNA"/>
</dbReference>
<dbReference type="Proteomes" id="UP000821865">
    <property type="component" value="Chromosome 8"/>
</dbReference>
<name>A0ACB8CAK4_DERSI</name>
<sequence>MSSCGKYRAKTLKEKVKILREVDAGKQSKNEIAKKHDIPRSTLSTYIRNKKTIEDSYAAETFAKDRKRIRTAKHPDLEAALLAWIKEKRSQDIPLSGPIIVAKATDFALRLNVSDFAASDGWFHRFRDRHNLVFRSVCGEAKAVDAETCTVWRNGALLDLLNRVCVGIVVPPKEEESWYCNRCIAKRQGALAKKKKKKHRKDK</sequence>
<comment type="caution">
    <text evidence="1">The sequence shown here is derived from an EMBL/GenBank/DDBJ whole genome shotgun (WGS) entry which is preliminary data.</text>
</comment>